<dbReference type="PANTHER" id="PTHR38537:SF8">
    <property type="entry name" value="FILAMIN-A"/>
    <property type="match status" value="1"/>
</dbReference>
<organism evidence="4 5">
    <name type="scientific">Drosophila lebanonensis</name>
    <name type="common">Fruit fly</name>
    <name type="synonym">Scaptodrosophila lebanonensis</name>
    <dbReference type="NCBI Taxonomy" id="7225"/>
    <lineage>
        <taxon>Eukaryota</taxon>
        <taxon>Metazoa</taxon>
        <taxon>Ecdysozoa</taxon>
        <taxon>Arthropoda</taxon>
        <taxon>Hexapoda</taxon>
        <taxon>Insecta</taxon>
        <taxon>Pterygota</taxon>
        <taxon>Neoptera</taxon>
        <taxon>Endopterygota</taxon>
        <taxon>Diptera</taxon>
        <taxon>Brachycera</taxon>
        <taxon>Muscomorpha</taxon>
        <taxon>Ephydroidea</taxon>
        <taxon>Drosophilidae</taxon>
        <taxon>Scaptodrosophila</taxon>
    </lineage>
</organism>
<dbReference type="OrthoDB" id="5334309at2759"/>
<dbReference type="SUPFAM" id="SSF81296">
    <property type="entry name" value="E set domains"/>
    <property type="match status" value="2"/>
</dbReference>
<feature type="repeat" description="Filamin" evidence="3">
    <location>
        <begin position="185"/>
        <end position="279"/>
    </location>
</feature>
<reference evidence="5" key="1">
    <citation type="submission" date="2025-08" db="UniProtKB">
        <authorList>
            <consortium name="RefSeq"/>
        </authorList>
    </citation>
    <scope>IDENTIFICATION</scope>
    <source>
        <strain evidence="5">11010-0011.00</strain>
        <tissue evidence="5">Whole body</tissue>
    </source>
</reference>
<dbReference type="InterPro" id="IPR014756">
    <property type="entry name" value="Ig_E-set"/>
</dbReference>
<sequence length="280" mass="29712">MFRVSQEIHLNTNASGAAAGHGAVVGGAPSGTGGSGDVLAGAAESACIFGKYQRMPEADAYPTEPPRVYIAPELTDPSKVQLLRFPSGAVRKNSTISFIVKRNGVKGNFDVRLESPGGTHSLPLPLSHLDPERFEVECQLPQAGLYKVHIKCNSVPLPKSPFIIVSMGGPDSPTETATSVANMLSFKSDATKVQSRGLGLTHISLSERNEFTVDGSTAGNNMLFVGILGPQGPCDEVLVKHMGRNIYRVVYNVHDPGDYVLAAKWGDDHIPGSPFCLSAE</sequence>
<evidence type="ECO:0000313" key="5">
    <source>
        <dbReference type="RefSeq" id="XP_030371047.1"/>
    </source>
</evidence>
<evidence type="ECO:0000256" key="3">
    <source>
        <dbReference type="PROSITE-ProRule" id="PRU00087"/>
    </source>
</evidence>
<feature type="repeat" description="Filamin" evidence="3">
    <location>
        <begin position="72"/>
        <end position="166"/>
    </location>
</feature>
<dbReference type="SMART" id="SM00557">
    <property type="entry name" value="IG_FLMN"/>
    <property type="match status" value="2"/>
</dbReference>
<name>A0A6J2T7X1_DROLE</name>
<dbReference type="AlphaFoldDB" id="A0A6J2T7X1"/>
<evidence type="ECO:0000256" key="1">
    <source>
        <dbReference type="ARBA" id="ARBA00009238"/>
    </source>
</evidence>
<protein>
    <submittedName>
        <fullName evidence="5">Filamin-A</fullName>
    </submittedName>
</protein>
<dbReference type="FunFam" id="2.60.40.10:FF:000096">
    <property type="entry name" value="filamin-C isoform X2"/>
    <property type="match status" value="1"/>
</dbReference>
<dbReference type="PROSITE" id="PS50194">
    <property type="entry name" value="FILAMIN_REPEAT"/>
    <property type="match status" value="2"/>
</dbReference>
<dbReference type="InterPro" id="IPR013783">
    <property type="entry name" value="Ig-like_fold"/>
</dbReference>
<dbReference type="InterPro" id="IPR044801">
    <property type="entry name" value="Filamin"/>
</dbReference>
<proteinExistence type="inferred from homology"/>
<dbReference type="RefSeq" id="XP_030371047.1">
    <property type="nucleotide sequence ID" value="XM_030515187.1"/>
</dbReference>
<dbReference type="GO" id="GO:0030036">
    <property type="term" value="P:actin cytoskeleton organization"/>
    <property type="evidence" value="ECO:0007669"/>
    <property type="project" value="InterPro"/>
</dbReference>
<accession>A0A6J2T7X1</accession>
<dbReference type="Proteomes" id="UP000504634">
    <property type="component" value="Unplaced"/>
</dbReference>
<comment type="similarity">
    <text evidence="1">Belongs to the filamin family.</text>
</comment>
<keyword evidence="4" id="KW-1185">Reference proteome</keyword>
<dbReference type="GO" id="GO:0051015">
    <property type="term" value="F:actin filament binding"/>
    <property type="evidence" value="ECO:0007669"/>
    <property type="project" value="InterPro"/>
</dbReference>
<evidence type="ECO:0000256" key="2">
    <source>
        <dbReference type="ARBA" id="ARBA00022737"/>
    </source>
</evidence>
<dbReference type="Pfam" id="PF00630">
    <property type="entry name" value="Filamin"/>
    <property type="match status" value="2"/>
</dbReference>
<dbReference type="Gene3D" id="2.60.40.10">
    <property type="entry name" value="Immunoglobulins"/>
    <property type="match status" value="2"/>
</dbReference>
<dbReference type="GeneID" id="115621522"/>
<dbReference type="InterPro" id="IPR017868">
    <property type="entry name" value="Filamin/ABP280_repeat-like"/>
</dbReference>
<dbReference type="InterPro" id="IPR001298">
    <property type="entry name" value="Filamin/ABP280_rpt"/>
</dbReference>
<gene>
    <name evidence="5" type="primary">LOC115621522</name>
</gene>
<dbReference type="PANTHER" id="PTHR38537">
    <property type="entry name" value="JITTERBUG, ISOFORM N"/>
    <property type="match status" value="1"/>
</dbReference>
<evidence type="ECO:0000313" key="4">
    <source>
        <dbReference type="Proteomes" id="UP000504634"/>
    </source>
</evidence>
<keyword evidence="2" id="KW-0677">Repeat</keyword>